<sequence length="95" mass="10660">MEEGAASGVAVSDIRLEAMTLGRGYIEEGMAGSDERGKATRRSKLQREAATPILLCATMLLQRREQRYNMQAREDATMTRLSLQLRKKAAMTRKQ</sequence>
<dbReference type="AlphaFoldDB" id="A0A426XRW3"/>
<proteinExistence type="predicted"/>
<reference evidence="1 2" key="1">
    <citation type="journal article" date="2014" name="Agronomy (Basel)">
        <title>A Draft Genome Sequence for Ensete ventricosum, the Drought-Tolerant Tree Against Hunger.</title>
        <authorList>
            <person name="Harrison J."/>
            <person name="Moore K.A."/>
            <person name="Paszkiewicz K."/>
            <person name="Jones T."/>
            <person name="Grant M."/>
            <person name="Ambacheew D."/>
            <person name="Muzemil S."/>
            <person name="Studholme D.J."/>
        </authorList>
    </citation>
    <scope>NUCLEOTIDE SEQUENCE [LARGE SCALE GENOMIC DNA]</scope>
</reference>
<comment type="caution">
    <text evidence="1">The sequence shown here is derived from an EMBL/GenBank/DDBJ whole genome shotgun (WGS) entry which is preliminary data.</text>
</comment>
<evidence type="ECO:0000313" key="1">
    <source>
        <dbReference type="EMBL" id="RRT42236.1"/>
    </source>
</evidence>
<protein>
    <submittedName>
        <fullName evidence="1">Uncharacterized protein</fullName>
    </submittedName>
</protein>
<name>A0A426XRW3_ENSVE</name>
<gene>
    <name evidence="1" type="ORF">B296_00057279</name>
</gene>
<evidence type="ECO:0000313" key="2">
    <source>
        <dbReference type="Proteomes" id="UP000287651"/>
    </source>
</evidence>
<dbReference type="Proteomes" id="UP000287651">
    <property type="component" value="Unassembled WGS sequence"/>
</dbReference>
<organism evidence="1 2">
    <name type="scientific">Ensete ventricosum</name>
    <name type="common">Abyssinian banana</name>
    <name type="synonym">Musa ensete</name>
    <dbReference type="NCBI Taxonomy" id="4639"/>
    <lineage>
        <taxon>Eukaryota</taxon>
        <taxon>Viridiplantae</taxon>
        <taxon>Streptophyta</taxon>
        <taxon>Embryophyta</taxon>
        <taxon>Tracheophyta</taxon>
        <taxon>Spermatophyta</taxon>
        <taxon>Magnoliopsida</taxon>
        <taxon>Liliopsida</taxon>
        <taxon>Zingiberales</taxon>
        <taxon>Musaceae</taxon>
        <taxon>Ensete</taxon>
    </lineage>
</organism>
<accession>A0A426XRW3</accession>
<dbReference type="EMBL" id="AMZH03017985">
    <property type="protein sequence ID" value="RRT42236.1"/>
    <property type="molecule type" value="Genomic_DNA"/>
</dbReference>